<evidence type="ECO:0000313" key="4">
    <source>
        <dbReference type="Proteomes" id="UP001151760"/>
    </source>
</evidence>
<dbReference type="Proteomes" id="UP001151760">
    <property type="component" value="Unassembled WGS sequence"/>
</dbReference>
<reference evidence="3" key="2">
    <citation type="submission" date="2022-01" db="EMBL/GenBank/DDBJ databases">
        <authorList>
            <person name="Yamashiro T."/>
            <person name="Shiraishi A."/>
            <person name="Satake H."/>
            <person name="Nakayama K."/>
        </authorList>
    </citation>
    <scope>NUCLEOTIDE SEQUENCE</scope>
</reference>
<evidence type="ECO:0000259" key="2">
    <source>
        <dbReference type="Pfam" id="PF07727"/>
    </source>
</evidence>
<feature type="compositionally biased region" description="Basic and acidic residues" evidence="1">
    <location>
        <begin position="184"/>
        <end position="193"/>
    </location>
</feature>
<accession>A0ABQ4YCH2</accession>
<protein>
    <submittedName>
        <fullName evidence="3">Ribonuclease H-like domain-containing protein</fullName>
    </submittedName>
</protein>
<dbReference type="EMBL" id="BQNB010010246">
    <property type="protein sequence ID" value="GJS74650.1"/>
    <property type="molecule type" value="Genomic_DNA"/>
</dbReference>
<feature type="compositionally biased region" description="Polar residues" evidence="1">
    <location>
        <begin position="172"/>
        <end position="183"/>
    </location>
</feature>
<keyword evidence="4" id="KW-1185">Reference proteome</keyword>
<dbReference type="InterPro" id="IPR013103">
    <property type="entry name" value="RVT_2"/>
</dbReference>
<name>A0ABQ4YCH2_9ASTR</name>
<sequence length="535" mass="60673">MYMGYGDGHYLVYIDNESIEVFQNVKSKKRISTGRQWMVLFKFFHQSAEKFKLVEKERKLLTSSSNASEGFVENTSEHSFETESESLSVPNEMSNEKVVSELQEVEPVDAKTGLITLNKFVPRSVQLNAGRPNFNSVRPNINTGRTNINSVRPKVNAVSPKVNTVRFRQPVPNKTSNSSSPKAHSMESNESKRRGFFINHNSSVKENPFEKTTNQMFTKLGPYFNRTVNAKGSITEKHGKTRGIFDCGCSGHMTGIKVNWRILKNSMGGSVYLVEGSKDSKLLKEVDGNCTKASFRTVPVYTTRPVLLTVNMVGRQLVHTGRLDHDDSLMPEPKSFTEPGQGIFLMRHIMMEEGHLRKIAEDFHQDVTLAVQAMQDEMLQFKLQQMKEVVVVRNKARFGGPKGYTQEEGIDYDEVFASVARIEAIRLFLAFASFKGFIVYQMDVKVLFCLQGGQSFVWTAKALEAGISWMKGRSDKVESYAQRDPPSIYEHQRTAPSANDPYQDPLERLDMMEEALQNPFVHKHDVIRMPEPTHV</sequence>
<dbReference type="Pfam" id="PF07727">
    <property type="entry name" value="RVT_2"/>
    <property type="match status" value="1"/>
</dbReference>
<feature type="domain" description="Reverse transcriptase Ty1/copia-type" evidence="2">
    <location>
        <begin position="387"/>
        <end position="448"/>
    </location>
</feature>
<comment type="caution">
    <text evidence="3">The sequence shown here is derived from an EMBL/GenBank/DDBJ whole genome shotgun (WGS) entry which is preliminary data.</text>
</comment>
<feature type="region of interest" description="Disordered" evidence="1">
    <location>
        <begin position="65"/>
        <end position="92"/>
    </location>
</feature>
<evidence type="ECO:0000256" key="1">
    <source>
        <dbReference type="SAM" id="MobiDB-lite"/>
    </source>
</evidence>
<reference evidence="3" key="1">
    <citation type="journal article" date="2022" name="Int. J. Mol. Sci.">
        <title>Draft Genome of Tanacetum Coccineum: Genomic Comparison of Closely Related Tanacetum-Family Plants.</title>
        <authorList>
            <person name="Yamashiro T."/>
            <person name="Shiraishi A."/>
            <person name="Nakayama K."/>
            <person name="Satake H."/>
        </authorList>
    </citation>
    <scope>NUCLEOTIDE SEQUENCE</scope>
</reference>
<feature type="region of interest" description="Disordered" evidence="1">
    <location>
        <begin position="168"/>
        <end position="194"/>
    </location>
</feature>
<feature type="region of interest" description="Disordered" evidence="1">
    <location>
        <begin position="481"/>
        <end position="504"/>
    </location>
</feature>
<proteinExistence type="predicted"/>
<organism evidence="3 4">
    <name type="scientific">Tanacetum coccineum</name>
    <dbReference type="NCBI Taxonomy" id="301880"/>
    <lineage>
        <taxon>Eukaryota</taxon>
        <taxon>Viridiplantae</taxon>
        <taxon>Streptophyta</taxon>
        <taxon>Embryophyta</taxon>
        <taxon>Tracheophyta</taxon>
        <taxon>Spermatophyta</taxon>
        <taxon>Magnoliopsida</taxon>
        <taxon>eudicotyledons</taxon>
        <taxon>Gunneridae</taxon>
        <taxon>Pentapetalae</taxon>
        <taxon>asterids</taxon>
        <taxon>campanulids</taxon>
        <taxon>Asterales</taxon>
        <taxon>Asteraceae</taxon>
        <taxon>Asteroideae</taxon>
        <taxon>Anthemideae</taxon>
        <taxon>Anthemidinae</taxon>
        <taxon>Tanacetum</taxon>
    </lineage>
</organism>
<evidence type="ECO:0000313" key="3">
    <source>
        <dbReference type="EMBL" id="GJS74650.1"/>
    </source>
</evidence>
<gene>
    <name evidence="3" type="ORF">Tco_0707491</name>
</gene>